<feature type="binding site" evidence="7">
    <location>
        <begin position="86"/>
        <end position="87"/>
    </location>
    <ligand>
        <name>(2S)-2-hydroxy-3-oxobutyl phosphate</name>
        <dbReference type="ChEBI" id="CHEBI:58830"/>
    </ligand>
</feature>
<evidence type="ECO:0000256" key="2">
    <source>
        <dbReference type="ARBA" id="ARBA00007424"/>
    </source>
</evidence>
<dbReference type="Gene3D" id="3.40.50.960">
    <property type="entry name" value="Lumazine/riboflavin synthase"/>
    <property type="match status" value="1"/>
</dbReference>
<dbReference type="GO" id="GO:0000906">
    <property type="term" value="F:6,7-dimethyl-8-ribityllumazine synthase activity"/>
    <property type="evidence" value="ECO:0007669"/>
    <property type="project" value="UniProtKB-EC"/>
</dbReference>
<comment type="function">
    <text evidence="7">Catalyzes the formation of 6,7-dimethyl-8-ribityllumazine by condensation of 5-amino-6-(D-ribitylamino)uracil with 3,4-dihydroxy-2-butanone 4-phosphate. This is the penultimate step in the biosynthesis of riboflavin.</text>
</comment>
<comment type="pathway">
    <text evidence="1 7">Cofactor biosynthesis; riboflavin biosynthesis; riboflavin from 2-hydroxy-3-oxobutyl phosphate and 5-amino-6-(D-ribitylamino)uracil: step 1/2.</text>
</comment>
<feature type="binding site" evidence="7">
    <location>
        <position position="128"/>
    </location>
    <ligand>
        <name>(2S)-2-hydroxy-3-oxobutyl phosphate</name>
        <dbReference type="ChEBI" id="CHEBI:58830"/>
    </ligand>
</feature>
<evidence type="ECO:0000313" key="9">
    <source>
        <dbReference type="Proteomes" id="UP001629523"/>
    </source>
</evidence>
<proteinExistence type="inferred from homology"/>
<accession>A0ABW9EUI1</accession>
<dbReference type="PANTHER" id="PTHR21058">
    <property type="entry name" value="6,7-DIMETHYL-8-RIBITYLLUMAZINE SYNTHASE DMRL SYNTHASE LUMAZINE SYNTHASE"/>
    <property type="match status" value="1"/>
</dbReference>
<dbReference type="SUPFAM" id="SSF52121">
    <property type="entry name" value="Lumazine synthase"/>
    <property type="match status" value="1"/>
</dbReference>
<evidence type="ECO:0000256" key="7">
    <source>
        <dbReference type="HAMAP-Rule" id="MF_00178"/>
    </source>
</evidence>
<comment type="catalytic activity">
    <reaction evidence="6 7">
        <text>(2S)-2-hydroxy-3-oxobutyl phosphate + 5-amino-6-(D-ribitylamino)uracil = 6,7-dimethyl-8-(1-D-ribityl)lumazine + phosphate + 2 H2O + H(+)</text>
        <dbReference type="Rhea" id="RHEA:26152"/>
        <dbReference type="ChEBI" id="CHEBI:15377"/>
        <dbReference type="ChEBI" id="CHEBI:15378"/>
        <dbReference type="ChEBI" id="CHEBI:15934"/>
        <dbReference type="ChEBI" id="CHEBI:43474"/>
        <dbReference type="ChEBI" id="CHEBI:58201"/>
        <dbReference type="ChEBI" id="CHEBI:58830"/>
        <dbReference type="EC" id="2.5.1.78"/>
    </reaction>
</comment>
<protein>
    <recommendedName>
        <fullName evidence="3 7">6,7-dimethyl-8-ribityllumazine synthase</fullName>
        <shortName evidence="7">DMRL synthase</shortName>
        <shortName evidence="7">LS</shortName>
        <shortName evidence="7">Lumazine synthase</shortName>
        <ecNumber evidence="3 7">2.5.1.78</ecNumber>
    </recommendedName>
</protein>
<dbReference type="InterPro" id="IPR036467">
    <property type="entry name" value="LS/RS_sf"/>
</dbReference>
<dbReference type="InterPro" id="IPR034964">
    <property type="entry name" value="LS"/>
</dbReference>
<feature type="binding site" evidence="7">
    <location>
        <begin position="81"/>
        <end position="83"/>
    </location>
    <ligand>
        <name>5-amino-6-(D-ribitylamino)uracil</name>
        <dbReference type="ChEBI" id="CHEBI:15934"/>
    </ligand>
</feature>
<feature type="binding site" evidence="7">
    <location>
        <position position="22"/>
    </location>
    <ligand>
        <name>5-amino-6-(D-ribitylamino)uracil</name>
        <dbReference type="ChEBI" id="CHEBI:15934"/>
    </ligand>
</feature>
<evidence type="ECO:0000256" key="3">
    <source>
        <dbReference type="ARBA" id="ARBA00012664"/>
    </source>
</evidence>
<dbReference type="EC" id="2.5.1.78" evidence="3 7"/>
<evidence type="ECO:0000256" key="5">
    <source>
        <dbReference type="ARBA" id="ARBA00022679"/>
    </source>
</evidence>
<organism evidence="8 9">
    <name type="scientific">Yersinia proxima</name>
    <dbReference type="NCBI Taxonomy" id="2890316"/>
    <lineage>
        <taxon>Bacteria</taxon>
        <taxon>Pseudomonadati</taxon>
        <taxon>Pseudomonadota</taxon>
        <taxon>Gammaproteobacteria</taxon>
        <taxon>Enterobacterales</taxon>
        <taxon>Yersiniaceae</taxon>
        <taxon>Yersinia</taxon>
    </lineage>
</organism>
<name>A0ABW9EUI1_9GAMM</name>
<evidence type="ECO:0000313" key="8">
    <source>
        <dbReference type="EMBL" id="MFM1345666.1"/>
    </source>
</evidence>
<feature type="active site" description="Proton donor" evidence="7">
    <location>
        <position position="89"/>
    </location>
</feature>
<dbReference type="EMBL" id="JBBEST010000001">
    <property type="protein sequence ID" value="MFM1345666.1"/>
    <property type="molecule type" value="Genomic_DNA"/>
</dbReference>
<evidence type="ECO:0000256" key="4">
    <source>
        <dbReference type="ARBA" id="ARBA00022619"/>
    </source>
</evidence>
<comment type="subunit">
    <text evidence="7">Forms an icosahedral capsid composed of 60 subunits, arranged as a dodecamer of pentamers.</text>
</comment>
<comment type="similarity">
    <text evidence="2 7">Belongs to the DMRL synthase family.</text>
</comment>
<dbReference type="InterPro" id="IPR002180">
    <property type="entry name" value="LS/RS"/>
</dbReference>
<keyword evidence="5 7" id="KW-0808">Transferase</keyword>
<dbReference type="GeneID" id="93972394"/>
<dbReference type="HAMAP" id="MF_00178">
    <property type="entry name" value="Lumazine_synth"/>
    <property type="match status" value="1"/>
</dbReference>
<gene>
    <name evidence="8" type="primary">ribE</name>
    <name evidence="7" type="synonym">ribH</name>
    <name evidence="8" type="ORF">WFP14_03765</name>
</gene>
<evidence type="ECO:0000256" key="1">
    <source>
        <dbReference type="ARBA" id="ARBA00004917"/>
    </source>
</evidence>
<evidence type="ECO:0000256" key="6">
    <source>
        <dbReference type="ARBA" id="ARBA00048785"/>
    </source>
</evidence>
<dbReference type="CDD" id="cd09209">
    <property type="entry name" value="Lumazine_synthase-I"/>
    <property type="match status" value="1"/>
</dbReference>
<comment type="caution">
    <text evidence="8">The sequence shown here is derived from an EMBL/GenBank/DDBJ whole genome shotgun (WGS) entry which is preliminary data.</text>
</comment>
<dbReference type="Pfam" id="PF00885">
    <property type="entry name" value="DMRL_synthase"/>
    <property type="match status" value="1"/>
</dbReference>
<dbReference type="RefSeq" id="WP_050078029.1">
    <property type="nucleotide sequence ID" value="NZ_CABHYG010000017.1"/>
</dbReference>
<feature type="binding site" evidence="7">
    <location>
        <begin position="57"/>
        <end position="59"/>
    </location>
    <ligand>
        <name>5-amino-6-(D-ribitylamino)uracil</name>
        <dbReference type="ChEBI" id="CHEBI:15934"/>
    </ligand>
</feature>
<keyword evidence="9" id="KW-1185">Reference proteome</keyword>
<sequence>MNVIECDHTVADAKIAIVIARFNDFINISLLDGAINTLKRIGHVADEDITVVWVPGTYEIPLAVQILTKTTCLDAVIALSSTIRGSTTHSELLGREACSALNRIALANDIPIAFGVTPTENIEQAIERAGTKMSNRGTEVAMTALEMINIVRSIRKKQ</sequence>
<dbReference type="NCBIfam" id="NF000812">
    <property type="entry name" value="PRK00061.1-4"/>
    <property type="match status" value="1"/>
</dbReference>
<dbReference type="Proteomes" id="UP001629523">
    <property type="component" value="Unassembled WGS sequence"/>
</dbReference>
<keyword evidence="4 7" id="KW-0686">Riboflavin biosynthesis</keyword>
<reference evidence="8 9" key="1">
    <citation type="journal article" date="2024" name="Infect. Genet. Evol.">
        <title>Characteristics and comparative genome analysis of Yersinia enterocolitica and related species associated with human infections in Switzerland 2019-2023.</title>
        <authorList>
            <person name="Stevens M.J.A."/>
            <person name="Horlbog J.A."/>
            <person name="Diethelm A."/>
            <person name="Stephan R."/>
            <person name="Nuesch-Inderbinen M."/>
        </authorList>
    </citation>
    <scope>NUCLEOTIDE SEQUENCE [LARGE SCALE GENOMIC DNA]</scope>
    <source>
        <strain evidence="8 9">N20-0302</strain>
    </source>
</reference>
<dbReference type="NCBIfam" id="TIGR00114">
    <property type="entry name" value="lumazine-synth"/>
    <property type="match status" value="1"/>
</dbReference>
<feature type="binding site" evidence="7">
    <location>
        <position position="114"/>
    </location>
    <ligand>
        <name>5-amino-6-(D-ribitylamino)uracil</name>
        <dbReference type="ChEBI" id="CHEBI:15934"/>
    </ligand>
</feature>
<dbReference type="PANTHER" id="PTHR21058:SF0">
    <property type="entry name" value="6,7-DIMETHYL-8-RIBITYLLUMAZINE SYNTHASE"/>
    <property type="match status" value="1"/>
</dbReference>